<dbReference type="GO" id="GO:0008483">
    <property type="term" value="F:transaminase activity"/>
    <property type="evidence" value="ECO:0007669"/>
    <property type="project" value="UniProtKB-KW"/>
</dbReference>
<dbReference type="RefSeq" id="WP_044905413.1">
    <property type="nucleotide sequence ID" value="NZ_JAQCQO010000019.1"/>
</dbReference>
<name>A0A099I8H5_CLOIN</name>
<dbReference type="Gene3D" id="3.90.1150.10">
    <property type="entry name" value="Aspartate Aminotransferase, domain 1"/>
    <property type="match status" value="1"/>
</dbReference>
<dbReference type="AlphaFoldDB" id="A0A099I8H5"/>
<evidence type="ECO:0000256" key="3">
    <source>
        <dbReference type="ARBA" id="ARBA00022679"/>
    </source>
</evidence>
<evidence type="ECO:0000256" key="7">
    <source>
        <dbReference type="RuleBase" id="RU004075"/>
    </source>
</evidence>
<dbReference type="InterPro" id="IPR020578">
    <property type="entry name" value="Aminotrans_V_PyrdxlP_BS"/>
</dbReference>
<feature type="domain" description="Aminotransferase class V" evidence="9">
    <location>
        <begin position="28"/>
        <end position="277"/>
    </location>
</feature>
<dbReference type="SUPFAM" id="SSF53383">
    <property type="entry name" value="PLP-dependent transferases"/>
    <property type="match status" value="1"/>
</dbReference>
<dbReference type="PANTHER" id="PTHR42778:SF1">
    <property type="entry name" value="2-AMINOETHYLPHOSPHONATE--PYRUVATE TRANSAMINASE"/>
    <property type="match status" value="1"/>
</dbReference>
<evidence type="ECO:0000259" key="9">
    <source>
        <dbReference type="Pfam" id="PF00266"/>
    </source>
</evidence>
<evidence type="ECO:0000256" key="5">
    <source>
        <dbReference type="PIRSR" id="PIRSR000524-1"/>
    </source>
</evidence>
<dbReference type="InterPro" id="IPR000192">
    <property type="entry name" value="Aminotrans_V_dom"/>
</dbReference>
<proteinExistence type="inferred from homology"/>
<dbReference type="PROSITE" id="PS00595">
    <property type="entry name" value="AA_TRANSFER_CLASS_5"/>
    <property type="match status" value="1"/>
</dbReference>
<feature type="modified residue" description="N6-(pyridoxal phosphate)lysine" evidence="6">
    <location>
        <position position="186"/>
    </location>
</feature>
<dbReference type="Gene3D" id="3.40.640.10">
    <property type="entry name" value="Type I PLP-dependent aspartate aminotransferase-like (Major domain)"/>
    <property type="match status" value="1"/>
</dbReference>
<dbReference type="InterPro" id="IPR015421">
    <property type="entry name" value="PyrdxlP-dep_Trfase_major"/>
</dbReference>
<dbReference type="Proteomes" id="UP000030008">
    <property type="component" value="Unassembled WGS sequence"/>
</dbReference>
<keyword evidence="2 10" id="KW-0032">Aminotransferase</keyword>
<dbReference type="PIRSF" id="PIRSF000524">
    <property type="entry name" value="SPT"/>
    <property type="match status" value="1"/>
</dbReference>
<feature type="binding site" evidence="5">
    <location>
        <position position="327"/>
    </location>
    <ligand>
        <name>substrate</name>
    </ligand>
</feature>
<accession>A0A099I8H5</accession>
<evidence type="ECO:0000313" key="10">
    <source>
        <dbReference type="EMBL" id="KGJ53213.1"/>
    </source>
</evidence>
<protein>
    <submittedName>
        <fullName evidence="10">Aspartate aminotransferase</fullName>
    </submittedName>
</protein>
<sequence>MKLFTVGPVEMFPETLQVSGTQLPYFRNDEFSSIMKENEQQLLTLCGCRKGRALFLCGSGSAAMEAVVACSFRRQDKVLILRGGSFGERFVQLCRIYGIPYDELCLQELEALRKEHLDAFFQNEYCALLVNLHETSTGQLYDIQLLSAFTKAKNMYLIVDAISSFMADPLDMDQMGIDVLILSSQKALALSCGLSMVLLQESFYRDMVEPKDDICLYLSLKEHARNMERGQTPNTPAVGILMELHERLQHLQGDGFVLEQQRIATRAAYFRSRVQKLGIQLPHFPLSNALTPLLFDGDAQKVYQFLKKNYAITLTPSGGALRERMLRVGHLGNLKLCDYDALCDGLREYGK</sequence>
<evidence type="ECO:0000256" key="6">
    <source>
        <dbReference type="PIRSR" id="PIRSR000524-50"/>
    </source>
</evidence>
<organism evidence="10 11">
    <name type="scientific">Clostridium innocuum</name>
    <dbReference type="NCBI Taxonomy" id="1522"/>
    <lineage>
        <taxon>Bacteria</taxon>
        <taxon>Bacillati</taxon>
        <taxon>Bacillota</taxon>
        <taxon>Clostridia</taxon>
        <taxon>Eubacteriales</taxon>
        <taxon>Clostridiaceae</taxon>
        <taxon>Clostridium</taxon>
    </lineage>
</organism>
<gene>
    <name evidence="10" type="ORF">CIAN88_10785</name>
</gene>
<comment type="caution">
    <text evidence="10">The sequence shown here is derived from an EMBL/GenBank/DDBJ whole genome shotgun (WGS) entry which is preliminary data.</text>
</comment>
<comment type="cofactor">
    <cofactor evidence="1 6 8">
        <name>pyridoxal 5'-phosphate</name>
        <dbReference type="ChEBI" id="CHEBI:597326"/>
    </cofactor>
</comment>
<reference evidence="10 11" key="1">
    <citation type="submission" date="2014-08" db="EMBL/GenBank/DDBJ databases">
        <title>Clostridium innocuum, an unnegligible vancomycin-resistant pathogen causing extra-intestinal infections.</title>
        <authorList>
            <person name="Feng Y."/>
            <person name="Chiu C.-H."/>
        </authorList>
    </citation>
    <scope>NUCLEOTIDE SEQUENCE [LARGE SCALE GENOMIC DNA]</scope>
    <source>
        <strain evidence="10 11">AN88</strain>
    </source>
</reference>
<dbReference type="EMBL" id="JQIF01000044">
    <property type="protein sequence ID" value="KGJ53213.1"/>
    <property type="molecule type" value="Genomic_DNA"/>
</dbReference>
<dbReference type="InterPro" id="IPR015422">
    <property type="entry name" value="PyrdxlP-dep_Trfase_small"/>
</dbReference>
<dbReference type="InterPro" id="IPR015424">
    <property type="entry name" value="PyrdxlP-dep_Trfase"/>
</dbReference>
<keyword evidence="4 6" id="KW-0663">Pyridoxal phosphate</keyword>
<evidence type="ECO:0000256" key="8">
    <source>
        <dbReference type="RuleBase" id="RU004504"/>
    </source>
</evidence>
<dbReference type="Pfam" id="PF00266">
    <property type="entry name" value="Aminotran_5"/>
    <property type="match status" value="1"/>
</dbReference>
<evidence type="ECO:0000256" key="2">
    <source>
        <dbReference type="ARBA" id="ARBA00022576"/>
    </source>
</evidence>
<dbReference type="PANTHER" id="PTHR42778">
    <property type="entry name" value="2-AMINOETHYLPHOSPHONATE--PYRUVATE TRANSAMINASE"/>
    <property type="match status" value="1"/>
</dbReference>
<dbReference type="InterPro" id="IPR024169">
    <property type="entry name" value="SP_NH2Trfase/AEP_transaminase"/>
</dbReference>
<comment type="similarity">
    <text evidence="7">Belongs to the class-V pyridoxal-phosphate-dependent aminotransferase family.</text>
</comment>
<evidence type="ECO:0000256" key="4">
    <source>
        <dbReference type="ARBA" id="ARBA00022898"/>
    </source>
</evidence>
<evidence type="ECO:0000313" key="11">
    <source>
        <dbReference type="Proteomes" id="UP000030008"/>
    </source>
</evidence>
<evidence type="ECO:0000256" key="1">
    <source>
        <dbReference type="ARBA" id="ARBA00001933"/>
    </source>
</evidence>
<keyword evidence="3 10" id="KW-0808">Transferase</keyword>